<dbReference type="EMBL" id="BNAW01000004">
    <property type="protein sequence ID" value="GHG00145.1"/>
    <property type="molecule type" value="Genomic_DNA"/>
</dbReference>
<evidence type="ECO:0000313" key="2">
    <source>
        <dbReference type="Proteomes" id="UP000649955"/>
    </source>
</evidence>
<evidence type="ECO:0000313" key="1">
    <source>
        <dbReference type="EMBL" id="GHG00145.1"/>
    </source>
</evidence>
<keyword evidence="2" id="KW-1185">Reference proteome</keyword>
<accession>A0ABQ3K4W3</accession>
<reference evidence="2" key="1">
    <citation type="journal article" date="2019" name="Int. J. Syst. Evol. Microbiol.">
        <title>The Global Catalogue of Microorganisms (GCM) 10K type strain sequencing project: providing services to taxonomists for standard genome sequencing and annotation.</title>
        <authorList>
            <consortium name="The Broad Institute Genomics Platform"/>
            <consortium name="The Broad Institute Genome Sequencing Center for Infectious Disease"/>
            <person name="Wu L."/>
            <person name="Ma J."/>
        </authorList>
    </citation>
    <scope>NUCLEOTIDE SEQUENCE [LARGE SCALE GENOMIC DNA]</scope>
    <source>
        <strain evidence="2">CGMCC 4.7680</strain>
    </source>
</reference>
<name>A0ABQ3K4W3_9PSEU</name>
<comment type="caution">
    <text evidence="1">The sequence shown here is derived from an EMBL/GenBank/DDBJ whole genome shotgun (WGS) entry which is preliminary data.</text>
</comment>
<sequence>MVTTDKVLRVLADYDCWALWVSAGSGTENVDPADGRLGLSPALVRDLNRWADEYTATLNRDDPIASGFQSEAVEQAFVAEGRHLAGQVRAQVGPDWRVVYYDSELGRDVVVEAAP</sequence>
<organism evidence="1 2">
    <name type="scientific">Amycolatopsis bullii</name>
    <dbReference type="NCBI Taxonomy" id="941987"/>
    <lineage>
        <taxon>Bacteria</taxon>
        <taxon>Bacillati</taxon>
        <taxon>Actinomycetota</taxon>
        <taxon>Actinomycetes</taxon>
        <taxon>Pseudonocardiales</taxon>
        <taxon>Pseudonocardiaceae</taxon>
        <taxon>Amycolatopsis</taxon>
    </lineage>
</organism>
<gene>
    <name evidence="1" type="ORF">GCM10017567_13660</name>
</gene>
<protein>
    <submittedName>
        <fullName evidence="1">Uncharacterized protein</fullName>
    </submittedName>
</protein>
<dbReference type="Proteomes" id="UP000649955">
    <property type="component" value="Unassembled WGS sequence"/>
</dbReference>
<proteinExistence type="predicted"/>